<keyword evidence="6" id="KW-0597">Phosphoprotein</keyword>
<evidence type="ECO:0000256" key="21">
    <source>
        <dbReference type="SAM" id="Phobius"/>
    </source>
</evidence>
<dbReference type="PANTHER" id="PTHR10010">
    <property type="entry name" value="SOLUTE CARRIER FAMILY 34 SODIUM PHOSPHATE , MEMBER 2-RELATED"/>
    <property type="match status" value="1"/>
</dbReference>
<dbReference type="GO" id="GO:0016324">
    <property type="term" value="C:apical plasma membrane"/>
    <property type="evidence" value="ECO:0007669"/>
    <property type="project" value="UniProtKB-SubCell"/>
</dbReference>
<gene>
    <name evidence="22" type="ORF">GSTENG00003390001</name>
</gene>
<evidence type="ECO:0000256" key="9">
    <source>
        <dbReference type="ARBA" id="ARBA00022989"/>
    </source>
</evidence>
<evidence type="ECO:0000256" key="12">
    <source>
        <dbReference type="ARBA" id="ARBA00023157"/>
    </source>
</evidence>
<evidence type="ECO:0000313" key="22">
    <source>
        <dbReference type="EMBL" id="CAF89473.1"/>
    </source>
</evidence>
<keyword evidence="4" id="KW-0813">Transport</keyword>
<reference evidence="22" key="1">
    <citation type="journal article" date="2004" name="Nature">
        <title>Genome duplication in the teleost fish Tetraodon nigroviridis reveals the early vertebrate proto-karyotype.</title>
        <authorList>
            <person name="Jaillon O."/>
            <person name="Aury J.-M."/>
            <person name="Brunet F."/>
            <person name="Petit J.-L."/>
            <person name="Stange-Thomann N."/>
            <person name="Mauceli E."/>
            <person name="Bouneau L."/>
            <person name="Fischer C."/>
            <person name="Ozouf-Costaz C."/>
            <person name="Bernot A."/>
            <person name="Nicaud S."/>
            <person name="Jaffe D."/>
            <person name="Fisher S."/>
            <person name="Lutfalla G."/>
            <person name="Dossat C."/>
            <person name="Segurens B."/>
            <person name="Dasilva C."/>
            <person name="Salanoubat M."/>
            <person name="Levy M."/>
            <person name="Boudet N."/>
            <person name="Castellano S."/>
            <person name="Anthouard V."/>
            <person name="Jubin C."/>
            <person name="Castelli V."/>
            <person name="Katinka M."/>
            <person name="Vacherie B."/>
            <person name="Biemont C."/>
            <person name="Skalli Z."/>
            <person name="Cattolico L."/>
            <person name="Poulain J."/>
            <person name="De Berardinis V."/>
            <person name="Cruaud C."/>
            <person name="Duprat S."/>
            <person name="Brottier P."/>
            <person name="Coutanceau J.-P."/>
            <person name="Gouzy J."/>
            <person name="Parra G."/>
            <person name="Lardier G."/>
            <person name="Chapple C."/>
            <person name="McKernan K.J."/>
            <person name="McEwan P."/>
            <person name="Bosak S."/>
            <person name="Kellis M."/>
            <person name="Volff J.-N."/>
            <person name="Guigo R."/>
            <person name="Zody M.C."/>
            <person name="Mesirov J."/>
            <person name="Lindblad-Toh K."/>
            <person name="Birren B."/>
            <person name="Nusbaum C."/>
            <person name="Kahn D."/>
            <person name="Robinson-Rechavi M."/>
            <person name="Laudet V."/>
            <person name="Schachter V."/>
            <person name="Quetier F."/>
            <person name="Saurin W."/>
            <person name="Scarpelli C."/>
            <person name="Wincker P."/>
            <person name="Lander E.S."/>
            <person name="Weissenbach J."/>
            <person name="Roest Crollius H."/>
        </authorList>
    </citation>
    <scope>NUCLEOTIDE SEQUENCE [LARGE SCALE GENOMIC DNA]</scope>
</reference>
<accession>Q4TCA9</accession>
<evidence type="ECO:0000256" key="7">
    <source>
        <dbReference type="ARBA" id="ARBA00022692"/>
    </source>
</evidence>
<evidence type="ECO:0000256" key="10">
    <source>
        <dbReference type="ARBA" id="ARBA00023065"/>
    </source>
</evidence>
<keyword evidence="8" id="KW-0769">Symport</keyword>
<feature type="non-terminal residue" evidence="22">
    <location>
        <position position="1"/>
    </location>
</feature>
<evidence type="ECO:0000256" key="14">
    <source>
        <dbReference type="ARBA" id="ARBA00023201"/>
    </source>
</evidence>
<feature type="non-terminal residue" evidence="22">
    <location>
        <position position="63"/>
    </location>
</feature>
<keyword evidence="14" id="KW-0915">Sodium</keyword>
<keyword evidence="7 21" id="KW-0812">Transmembrane</keyword>
<evidence type="ECO:0000256" key="16">
    <source>
        <dbReference type="ARBA" id="ARBA00029764"/>
    </source>
</evidence>
<protein>
    <recommendedName>
        <fullName evidence="3">Sodium-dependent phosphate transport protein 2A</fullName>
    </recommendedName>
    <alternativeName>
        <fullName evidence="17">Na(+)-dependent phosphate cotransporter 2A</fullName>
    </alternativeName>
    <alternativeName>
        <fullName evidence="15">Sodium/phosphate cotransporter 2A</fullName>
    </alternativeName>
    <alternativeName>
        <fullName evidence="16">Solute carrier family 34 member 1</fullName>
    </alternativeName>
</protein>
<evidence type="ECO:0000256" key="19">
    <source>
        <dbReference type="ARBA" id="ARBA00045420"/>
    </source>
</evidence>
<comment type="subunit">
    <text evidence="20">Interacts via its C-terminal region with NHERF4. Interacts with NHERF1. Interacts with TMEM174; regulates SLC34A1 internalization by PTH and FGF23.</text>
</comment>
<evidence type="ECO:0000256" key="20">
    <source>
        <dbReference type="ARBA" id="ARBA00046944"/>
    </source>
</evidence>
<evidence type="ECO:0000256" key="4">
    <source>
        <dbReference type="ARBA" id="ARBA00022448"/>
    </source>
</evidence>
<evidence type="ECO:0000256" key="8">
    <source>
        <dbReference type="ARBA" id="ARBA00022847"/>
    </source>
</evidence>
<comment type="subcellular location">
    <subcellularLocation>
        <location evidence="1">Apical cell membrane</location>
        <topology evidence="1">Multi-pass membrane protein</topology>
    </subcellularLocation>
</comment>
<proteinExistence type="inferred from homology"/>
<feature type="transmembrane region" description="Helical" evidence="21">
    <location>
        <begin position="13"/>
        <end position="36"/>
    </location>
</feature>
<evidence type="ECO:0000256" key="6">
    <source>
        <dbReference type="ARBA" id="ARBA00022553"/>
    </source>
</evidence>
<comment type="function">
    <text evidence="19">Involved in actively transporting phosphate into cells via Na(+) cotransport in the renal brush border membrane. The cotransport has a Na(+):Pi stoichiometry of 3:1 and is electrogenic.</text>
</comment>
<keyword evidence="14" id="KW-0739">Sodium transport</keyword>
<evidence type="ECO:0000256" key="17">
    <source>
        <dbReference type="ARBA" id="ARBA00031850"/>
    </source>
</evidence>
<organism evidence="22">
    <name type="scientific">Tetraodon nigroviridis</name>
    <name type="common">Spotted green pufferfish</name>
    <name type="synonym">Chelonodon nigroviridis</name>
    <dbReference type="NCBI Taxonomy" id="99883"/>
    <lineage>
        <taxon>Eukaryota</taxon>
        <taxon>Metazoa</taxon>
        <taxon>Chordata</taxon>
        <taxon>Craniata</taxon>
        <taxon>Vertebrata</taxon>
        <taxon>Euteleostomi</taxon>
        <taxon>Actinopterygii</taxon>
        <taxon>Neopterygii</taxon>
        <taxon>Teleostei</taxon>
        <taxon>Neoteleostei</taxon>
        <taxon>Acanthomorphata</taxon>
        <taxon>Eupercaria</taxon>
        <taxon>Tetraodontiformes</taxon>
        <taxon>Tetradontoidea</taxon>
        <taxon>Tetraodontidae</taxon>
        <taxon>Tetraodon</taxon>
    </lineage>
</organism>
<dbReference type="PANTHER" id="PTHR10010:SF21">
    <property type="entry name" value="SODIUM-DEPENDENT PHOSPHATE TRANSPORT PROTEIN 2A"/>
    <property type="match status" value="1"/>
</dbReference>
<dbReference type="GO" id="GO:0030643">
    <property type="term" value="P:intracellular phosphate ion homeostasis"/>
    <property type="evidence" value="ECO:0007669"/>
    <property type="project" value="TreeGrafter"/>
</dbReference>
<comment type="catalytic activity">
    <reaction evidence="18">
        <text>3 Na(+)(out) + phosphate(out) = 3 Na(+)(in) + phosphate(in)</text>
        <dbReference type="Rhea" id="RHEA:71255"/>
        <dbReference type="ChEBI" id="CHEBI:29101"/>
        <dbReference type="ChEBI" id="CHEBI:43474"/>
    </reaction>
    <physiologicalReaction direction="left-to-right" evidence="18">
        <dbReference type="Rhea" id="RHEA:71256"/>
    </physiologicalReaction>
</comment>
<dbReference type="EMBL" id="CAAE01007027">
    <property type="protein sequence ID" value="CAF89473.1"/>
    <property type="molecule type" value="Genomic_DNA"/>
</dbReference>
<evidence type="ECO:0000256" key="2">
    <source>
        <dbReference type="ARBA" id="ARBA00005808"/>
    </source>
</evidence>
<comment type="similarity">
    <text evidence="2">Belongs to the SLC34A transporter family.</text>
</comment>
<reference evidence="22" key="2">
    <citation type="submission" date="2004-02" db="EMBL/GenBank/DDBJ databases">
        <authorList>
            <consortium name="Genoscope"/>
            <consortium name="Whitehead Institute Centre for Genome Research"/>
        </authorList>
    </citation>
    <scope>NUCLEOTIDE SEQUENCE</scope>
</reference>
<keyword evidence="10" id="KW-0406">Ion transport</keyword>
<evidence type="ECO:0000256" key="11">
    <source>
        <dbReference type="ARBA" id="ARBA00023136"/>
    </source>
</evidence>
<dbReference type="GO" id="GO:0031982">
    <property type="term" value="C:vesicle"/>
    <property type="evidence" value="ECO:0007669"/>
    <property type="project" value="TreeGrafter"/>
</dbReference>
<evidence type="ECO:0000256" key="13">
    <source>
        <dbReference type="ARBA" id="ARBA00023180"/>
    </source>
</evidence>
<dbReference type="GO" id="GO:0005903">
    <property type="term" value="C:brush border"/>
    <property type="evidence" value="ECO:0007669"/>
    <property type="project" value="TreeGrafter"/>
</dbReference>
<dbReference type="KEGG" id="tng:GSTEN00003390G001"/>
<keyword evidence="11 21" id="KW-0472">Membrane</keyword>
<evidence type="ECO:0000256" key="1">
    <source>
        <dbReference type="ARBA" id="ARBA00004424"/>
    </source>
</evidence>
<dbReference type="GO" id="GO:0044341">
    <property type="term" value="P:sodium-dependent phosphate transport"/>
    <property type="evidence" value="ECO:0007669"/>
    <property type="project" value="InterPro"/>
</dbReference>
<keyword evidence="12" id="KW-1015">Disulfide bond</keyword>
<evidence type="ECO:0000256" key="15">
    <source>
        <dbReference type="ARBA" id="ARBA00029614"/>
    </source>
</evidence>
<keyword evidence="13" id="KW-0325">Glycoprotein</keyword>
<evidence type="ECO:0000256" key="5">
    <source>
        <dbReference type="ARBA" id="ARBA00022475"/>
    </source>
</evidence>
<comment type="caution">
    <text evidence="22">The sequence shown here is derived from an EMBL/GenBank/DDBJ whole genome shotgun (WGS) entry which is preliminary data.</text>
</comment>
<evidence type="ECO:0000256" key="18">
    <source>
        <dbReference type="ARBA" id="ARBA00034042"/>
    </source>
</evidence>
<name>Q4TCA9_TETNG</name>
<dbReference type="GO" id="GO:0005436">
    <property type="term" value="F:sodium:phosphate symporter activity"/>
    <property type="evidence" value="ECO:0007669"/>
    <property type="project" value="InterPro"/>
</dbReference>
<sequence length="63" mass="7110">HLFVNFSLSELEIGLVLLAFSLLVLCCCLILLVKLLNSLLKGQMSRAINKVVNTDFPFPFTWL</sequence>
<keyword evidence="5" id="KW-1003">Cell membrane</keyword>
<evidence type="ECO:0000256" key="3">
    <source>
        <dbReference type="ARBA" id="ARBA00020021"/>
    </source>
</evidence>
<keyword evidence="9 21" id="KW-1133">Transmembrane helix</keyword>
<dbReference type="InterPro" id="IPR003841">
    <property type="entry name" value="Na/Pi_transpt"/>
</dbReference>
<dbReference type="AlphaFoldDB" id="Q4TCA9"/>